<feature type="region of interest" description="Disordered" evidence="1">
    <location>
        <begin position="1"/>
        <end position="21"/>
    </location>
</feature>
<proteinExistence type="predicted"/>
<keyword evidence="3" id="KW-1185">Reference proteome</keyword>
<name>A0ABV4ZUF4_9ACTN</name>
<dbReference type="EMBL" id="JBHGBT010000046">
    <property type="protein sequence ID" value="MFB4197748.1"/>
    <property type="molecule type" value="Genomic_DNA"/>
</dbReference>
<evidence type="ECO:0008006" key="4">
    <source>
        <dbReference type="Google" id="ProtNLM"/>
    </source>
</evidence>
<evidence type="ECO:0000313" key="2">
    <source>
        <dbReference type="EMBL" id="MFB4197748.1"/>
    </source>
</evidence>
<dbReference type="Proteomes" id="UP001577267">
    <property type="component" value="Unassembled WGS sequence"/>
</dbReference>
<gene>
    <name evidence="2" type="ORF">ACE11A_25765</name>
</gene>
<evidence type="ECO:0000256" key="1">
    <source>
        <dbReference type="SAM" id="MobiDB-lite"/>
    </source>
</evidence>
<reference evidence="2 3" key="1">
    <citation type="submission" date="2024-09" db="EMBL/GenBank/DDBJ databases">
        <title>Draft genome sequence of multifaceted antimicrobials producing Streptomyces sp. strain FH1.</title>
        <authorList>
            <person name="Hassan F."/>
            <person name="Ali H."/>
            <person name="Hassan N."/>
            <person name="Nawaz A."/>
        </authorList>
    </citation>
    <scope>NUCLEOTIDE SEQUENCE [LARGE SCALE GENOMIC DNA]</scope>
    <source>
        <strain evidence="2 3">FH1</strain>
    </source>
</reference>
<protein>
    <recommendedName>
        <fullName evidence="4">PRL2-8</fullName>
    </recommendedName>
</protein>
<dbReference type="RefSeq" id="WP_375066338.1">
    <property type="nucleotide sequence ID" value="NZ_JBHGBT010000046.1"/>
</dbReference>
<comment type="caution">
    <text evidence="2">The sequence shown here is derived from an EMBL/GenBank/DDBJ whole genome shotgun (WGS) entry which is preliminary data.</text>
</comment>
<organism evidence="2 3">
    <name type="scientific">Streptomyces carpaticus</name>
    <dbReference type="NCBI Taxonomy" id="285558"/>
    <lineage>
        <taxon>Bacteria</taxon>
        <taxon>Bacillati</taxon>
        <taxon>Actinomycetota</taxon>
        <taxon>Actinomycetes</taxon>
        <taxon>Kitasatosporales</taxon>
        <taxon>Streptomycetaceae</taxon>
        <taxon>Streptomyces</taxon>
    </lineage>
</organism>
<accession>A0ABV4ZUF4</accession>
<evidence type="ECO:0000313" key="3">
    <source>
        <dbReference type="Proteomes" id="UP001577267"/>
    </source>
</evidence>
<sequence>MTEVEYGLGYRAEDPDRPPSMRRGPRHVWWYDDGGSKCGQLVLVERTTDMSLPLCGMCARSMSRLVRERGRSVPPWR</sequence>